<evidence type="ECO:0000259" key="14">
    <source>
        <dbReference type="PROSITE" id="PS51569"/>
    </source>
</evidence>
<feature type="region of interest" description="Disordered" evidence="13">
    <location>
        <begin position="499"/>
        <end position="530"/>
    </location>
</feature>
<keyword evidence="6 11" id="KW-0949">S-adenosyl-L-methionine</keyword>
<accession>R7TUD0</accession>
<dbReference type="GO" id="GO:0005634">
    <property type="term" value="C:nucleus"/>
    <property type="evidence" value="ECO:0007669"/>
    <property type="project" value="UniProtKB-SubCell"/>
</dbReference>
<evidence type="ECO:0000256" key="10">
    <source>
        <dbReference type="ARBA" id="ARBA00047770"/>
    </source>
</evidence>
<feature type="region of interest" description="Disordered" evidence="13">
    <location>
        <begin position="385"/>
        <end position="448"/>
    </location>
</feature>
<dbReference type="PANTHER" id="PTHR21451:SF0">
    <property type="entry name" value="HISTONE-LYSINE N-METHYLTRANSFERASE, H3 LYSINE-79 SPECIFIC"/>
    <property type="match status" value="1"/>
</dbReference>
<evidence type="ECO:0000256" key="5">
    <source>
        <dbReference type="ARBA" id="ARBA00022679"/>
    </source>
</evidence>
<evidence type="ECO:0000256" key="6">
    <source>
        <dbReference type="ARBA" id="ARBA00022691"/>
    </source>
</evidence>
<dbReference type="AlphaFoldDB" id="R7TUD0"/>
<dbReference type="EMBL" id="AMQN01002504">
    <property type="status" value="NOT_ANNOTATED_CDS"/>
    <property type="molecule type" value="Genomic_DNA"/>
</dbReference>
<feature type="compositionally biased region" description="Pro residues" evidence="13">
    <location>
        <begin position="727"/>
        <end position="738"/>
    </location>
</feature>
<dbReference type="Pfam" id="PF08123">
    <property type="entry name" value="DOT1"/>
    <property type="match status" value="1"/>
</dbReference>
<organism evidence="15">
    <name type="scientific">Capitella teleta</name>
    <name type="common">Polychaete worm</name>
    <dbReference type="NCBI Taxonomy" id="283909"/>
    <lineage>
        <taxon>Eukaryota</taxon>
        <taxon>Metazoa</taxon>
        <taxon>Spiralia</taxon>
        <taxon>Lophotrochozoa</taxon>
        <taxon>Annelida</taxon>
        <taxon>Polychaeta</taxon>
        <taxon>Sedentaria</taxon>
        <taxon>Scolecida</taxon>
        <taxon>Capitellidae</taxon>
        <taxon>Capitella</taxon>
    </lineage>
</organism>
<evidence type="ECO:0000256" key="1">
    <source>
        <dbReference type="ARBA" id="ARBA00004123"/>
    </source>
</evidence>
<evidence type="ECO:0000256" key="7">
    <source>
        <dbReference type="ARBA" id="ARBA00022853"/>
    </source>
</evidence>
<evidence type="ECO:0000256" key="2">
    <source>
        <dbReference type="ARBA" id="ARBA00012190"/>
    </source>
</evidence>
<feature type="region of interest" description="Disordered" evidence="13">
    <location>
        <begin position="711"/>
        <end position="1152"/>
    </location>
</feature>
<dbReference type="PANTHER" id="PTHR21451">
    <property type="entry name" value="HISTONE H3 METHYLTRANSFERASE"/>
    <property type="match status" value="1"/>
</dbReference>
<evidence type="ECO:0000256" key="8">
    <source>
        <dbReference type="ARBA" id="ARBA00023242"/>
    </source>
</evidence>
<dbReference type="HOGENOM" id="CLU_265758_0_0_1"/>
<name>R7TUD0_CAPTE</name>
<dbReference type="GO" id="GO:0006281">
    <property type="term" value="P:DNA repair"/>
    <property type="evidence" value="ECO:0007669"/>
    <property type="project" value="TreeGrafter"/>
</dbReference>
<evidence type="ECO:0000256" key="11">
    <source>
        <dbReference type="RuleBase" id="RU271113"/>
    </source>
</evidence>
<comment type="function">
    <text evidence="11">Histone methyltransferase that specifically trimethylates histone H3 to form H3K79me3. This methylation is required for telomere silencing and for the pachytene checkpoint during the meiotic cell cycle by allowing the recruitment of RAD9 to double strand breaks. Nucleosomes are preferred as substrate compared to free histone.</text>
</comment>
<comment type="similarity">
    <text evidence="11">Belongs to the class I-like SAM-binding methyltransferase superfamily. DOT1 family.</text>
</comment>
<feature type="compositionally biased region" description="Polar residues" evidence="13">
    <location>
        <begin position="739"/>
        <end position="752"/>
    </location>
</feature>
<evidence type="ECO:0000256" key="12">
    <source>
        <dbReference type="SAM" id="Coils"/>
    </source>
</evidence>
<feature type="compositionally biased region" description="Basic and acidic residues" evidence="13">
    <location>
        <begin position="1218"/>
        <end position="1234"/>
    </location>
</feature>
<evidence type="ECO:0000256" key="4">
    <source>
        <dbReference type="ARBA" id="ARBA00022603"/>
    </source>
</evidence>
<dbReference type="GO" id="GO:0000077">
    <property type="term" value="P:DNA damage checkpoint signaling"/>
    <property type="evidence" value="ECO:0007669"/>
    <property type="project" value="TreeGrafter"/>
</dbReference>
<dbReference type="Proteomes" id="UP000014760">
    <property type="component" value="Unassembled WGS sequence"/>
</dbReference>
<dbReference type="OMA" id="RQICTRA"/>
<evidence type="ECO:0000313" key="17">
    <source>
        <dbReference type="Proteomes" id="UP000014760"/>
    </source>
</evidence>
<keyword evidence="4 11" id="KW-0489">Methyltransferase</keyword>
<comment type="miscellaneous">
    <text evidence="11">In contrast to other lysine histone methyltransferases, it does not contain a SET domain, suggesting the existence of another mechanism for methylation of lysine residues of histones.</text>
</comment>
<feature type="compositionally biased region" description="Polar residues" evidence="13">
    <location>
        <begin position="971"/>
        <end position="994"/>
    </location>
</feature>
<evidence type="ECO:0000256" key="9">
    <source>
        <dbReference type="ARBA" id="ARBA00029821"/>
    </source>
</evidence>
<keyword evidence="17" id="KW-1185">Reference proteome</keyword>
<keyword evidence="7 11" id="KW-0156">Chromatin regulator</keyword>
<feature type="compositionally biased region" description="Polar residues" evidence="13">
    <location>
        <begin position="892"/>
        <end position="919"/>
    </location>
</feature>
<dbReference type="CDD" id="cd02440">
    <property type="entry name" value="AdoMet_MTases"/>
    <property type="match status" value="1"/>
</dbReference>
<comment type="catalytic activity">
    <reaction evidence="10 11">
        <text>L-lysyl(79)-[histone H3] + 3 S-adenosyl-L-methionine = N(6),N(6),N(6)-trimethyl-L-lysyl(79)-[histone H3] + 3 S-adenosyl-L-homocysteine + 3 H(+)</text>
        <dbReference type="Rhea" id="RHEA:60328"/>
        <dbReference type="Rhea" id="RHEA-COMP:15549"/>
        <dbReference type="Rhea" id="RHEA-COMP:15552"/>
        <dbReference type="ChEBI" id="CHEBI:15378"/>
        <dbReference type="ChEBI" id="CHEBI:29969"/>
        <dbReference type="ChEBI" id="CHEBI:57856"/>
        <dbReference type="ChEBI" id="CHEBI:59789"/>
        <dbReference type="ChEBI" id="CHEBI:61961"/>
        <dbReference type="EC" id="2.1.1.360"/>
    </reaction>
</comment>
<feature type="region of interest" description="Disordered" evidence="13">
    <location>
        <begin position="317"/>
        <end position="350"/>
    </location>
</feature>
<dbReference type="InterPro" id="IPR029063">
    <property type="entry name" value="SAM-dependent_MTases_sf"/>
</dbReference>
<dbReference type="InterPro" id="IPR030445">
    <property type="entry name" value="H3-K79_meTrfase"/>
</dbReference>
<feature type="compositionally biased region" description="Low complexity" evidence="13">
    <location>
        <begin position="1116"/>
        <end position="1129"/>
    </location>
</feature>
<feature type="compositionally biased region" description="Basic and acidic residues" evidence="13">
    <location>
        <begin position="711"/>
        <end position="725"/>
    </location>
</feature>
<dbReference type="Gene3D" id="1.10.260.60">
    <property type="match status" value="1"/>
</dbReference>
<dbReference type="SUPFAM" id="SSF53335">
    <property type="entry name" value="S-adenosyl-L-methionine-dependent methyltransferases"/>
    <property type="match status" value="1"/>
</dbReference>
<feature type="compositionally biased region" description="Basic and acidic residues" evidence="13">
    <location>
        <begin position="1079"/>
        <end position="1093"/>
    </location>
</feature>
<dbReference type="FunFam" id="3.40.50.150:FF:000033">
    <property type="entry name" value="Histone-lysine N-methyltransferase, H3 lysine-79 specific"/>
    <property type="match status" value="1"/>
</dbReference>
<dbReference type="EMBL" id="KB309374">
    <property type="protein sequence ID" value="ELT94630.1"/>
    <property type="molecule type" value="Genomic_DNA"/>
</dbReference>
<dbReference type="EC" id="2.1.1.360" evidence="2 11"/>
<reference evidence="15 17" key="2">
    <citation type="journal article" date="2013" name="Nature">
        <title>Insights into bilaterian evolution from three spiralian genomes.</title>
        <authorList>
            <person name="Simakov O."/>
            <person name="Marletaz F."/>
            <person name="Cho S.J."/>
            <person name="Edsinger-Gonzales E."/>
            <person name="Havlak P."/>
            <person name="Hellsten U."/>
            <person name="Kuo D.H."/>
            <person name="Larsson T."/>
            <person name="Lv J."/>
            <person name="Arendt D."/>
            <person name="Savage R."/>
            <person name="Osoegawa K."/>
            <person name="de Jong P."/>
            <person name="Grimwood J."/>
            <person name="Chapman J.A."/>
            <person name="Shapiro H."/>
            <person name="Aerts A."/>
            <person name="Otillar R.P."/>
            <person name="Terry A.Y."/>
            <person name="Boore J.L."/>
            <person name="Grigoriev I.V."/>
            <person name="Lindberg D.R."/>
            <person name="Seaver E.C."/>
            <person name="Weisblat D.A."/>
            <person name="Putnam N.H."/>
            <person name="Rokhsar D.S."/>
        </authorList>
    </citation>
    <scope>NUCLEOTIDE SEQUENCE</scope>
    <source>
        <strain evidence="15 17">I ESC-2004</strain>
    </source>
</reference>
<proteinExistence type="inferred from homology"/>
<protein>
    <recommendedName>
        <fullName evidence="3 11">Histone-lysine N-methyltransferase, H3 lysine-79 specific</fullName>
        <ecNumber evidence="2 11">2.1.1.360</ecNumber>
    </recommendedName>
    <alternativeName>
        <fullName evidence="9 11">Histone H3-K79 methyltransferase</fullName>
    </alternativeName>
</protein>
<feature type="compositionally biased region" description="Low complexity" evidence="13">
    <location>
        <begin position="400"/>
        <end position="410"/>
    </location>
</feature>
<evidence type="ECO:0000313" key="16">
    <source>
        <dbReference type="EnsemblMetazoa" id="CapteP225868"/>
    </source>
</evidence>
<dbReference type="Gene3D" id="3.40.50.150">
    <property type="entry name" value="Vaccinia Virus protein VP39"/>
    <property type="match status" value="1"/>
</dbReference>
<keyword evidence="12" id="KW-0175">Coiled coil</keyword>
<feature type="compositionally biased region" description="Basic and acidic residues" evidence="13">
    <location>
        <begin position="874"/>
        <end position="887"/>
    </location>
</feature>
<dbReference type="OrthoDB" id="443402at2759"/>
<evidence type="ECO:0000313" key="15">
    <source>
        <dbReference type="EMBL" id="ELT94630.1"/>
    </source>
</evidence>
<evidence type="ECO:0000256" key="3">
    <source>
        <dbReference type="ARBA" id="ARBA00020987"/>
    </source>
</evidence>
<dbReference type="STRING" id="283909.R7TUD0"/>
<sequence length="1251" mass="138413">MGSASSQCLCLEEYRDGGNEIIETIRWICEDIPELRLVVENYILKEYDTHNYESMKLVCDKYNKAIDGILQLWRGTHDMQRLRCRPSCGLLKHILQQCYNRAVIDPDKLNSYEPFSPEVYGETSFELVNQMITSVELTEDDSFIDLGSGVGQVVLQIAAATPCKTCIGIEKADVPAEYARLMSREFKRWMKFYGKIHSDYRIEKGDFLLDEFRDQIATSSIVFVNNFAFGPNVDHQLKLRFANLKEGARIVSSKAFCPLNFRITDRNLSDIGSIMCVEELSPLAEAVSWTGKPFNYFVHTIDRTLLEKYFQKLKNPKGEEIEKRSKREGRRCRSVMSTNEDSQDSTASSMVDDSSVLSARLFKRQGSSTSLSRVLDFGEELEEGAVGPTTRRQWKEWVTKPKSPSRSTSTDQVEGSKEIFCDSDDVSSAKPKRVAGKRKSKFTVRKRGNQFAKGKSKVSASTMDALDFFHKQTLLSTSQDGFYNTESFNDKSMTSAQAALNGEDDSPDSGSKLSPIDSGPSSPPILEADPPPALQILIDQFKCQMMQFMQHMQSSQYHHKVQQDISIQKERNQSLKAKVVHLEQQIKNLQKDSLVHLKYRLNELGMSAETPADFLCKAKEIVLKHKELQAQSNSMQDLVGHLEKDQQGLLVNHQQQLVEQAVVSGRIKPNQENVDLASISQDLLMMEVAASLAHHQKLQEKVSQLETEVHHLEKTEDAKPPELKPKVTPPPPTLPPPTSESFATTPPKSSPQKPVGSGGKTGSQRKSLTPTASRSPRAGKDKQQPQQPQQQTGSEVYDNFDARLKSIITNALMNERVDLQSGPHPPSSKTPPQQQALPPGKGTKRPYKELHQEPPCSGPPPLSLPVKIPLSHLSGKDFPSEQHKAGDGGRGTRTSPSTKHWQQQINSSFDALLGLTSSEAPAPSEQRLVQDARKGASSSSSHEDSSRPEADSRSASRDSSVDSRGTKAAAASSTQRPPSTHSEGSTPRTHQQTGPSPRSSPVPSLSKEGTPPAQRDSPASGSSSSGVTPEAMYDRHFKKKFYGNRMKQTQDQRDPPAPTSSNPSSSSQGKYGKFRPKGKNWEVTKDPRSDAPKVSESPEADAAKASTSCPEPINMSAASAPPTSSSFPPNKAERSSPQNRQHRDDLPYDLQQHLPPHMSAYEQQMLMFATDPSLIPRASFGASFGGPPSFRAPFGVGLQAPPPQQQQQPQPQQQRPHGAMEARNTRHMFMEGRGRGRGGKAWEGFSTSASK</sequence>
<comment type="subcellular location">
    <subcellularLocation>
        <location evidence="1 11">Nucleus</location>
    </subcellularLocation>
</comment>
<feature type="compositionally biased region" description="Low complexity" evidence="13">
    <location>
        <begin position="995"/>
        <end position="1006"/>
    </location>
</feature>
<feature type="compositionally biased region" description="Polar residues" evidence="13">
    <location>
        <begin position="762"/>
        <end position="774"/>
    </location>
</feature>
<feature type="region of interest" description="Disordered" evidence="13">
    <location>
        <begin position="1179"/>
        <end position="1251"/>
    </location>
</feature>
<evidence type="ECO:0000256" key="13">
    <source>
        <dbReference type="SAM" id="MobiDB-lite"/>
    </source>
</evidence>
<dbReference type="GO" id="GO:0032259">
    <property type="term" value="P:methylation"/>
    <property type="evidence" value="ECO:0007669"/>
    <property type="project" value="UniProtKB-KW"/>
</dbReference>
<reference evidence="17" key="1">
    <citation type="submission" date="2012-12" db="EMBL/GenBank/DDBJ databases">
        <authorList>
            <person name="Hellsten U."/>
            <person name="Grimwood J."/>
            <person name="Chapman J.A."/>
            <person name="Shapiro H."/>
            <person name="Aerts A."/>
            <person name="Otillar R.P."/>
            <person name="Terry A.Y."/>
            <person name="Boore J.L."/>
            <person name="Simakov O."/>
            <person name="Marletaz F."/>
            <person name="Cho S.-J."/>
            <person name="Edsinger-Gonzales E."/>
            <person name="Havlak P."/>
            <person name="Kuo D.-H."/>
            <person name="Larsson T."/>
            <person name="Lv J."/>
            <person name="Arendt D."/>
            <person name="Savage R."/>
            <person name="Osoegawa K."/>
            <person name="de Jong P."/>
            <person name="Lindberg D.R."/>
            <person name="Seaver E.C."/>
            <person name="Weisblat D.A."/>
            <person name="Putnam N.H."/>
            <person name="Grigoriev I.V."/>
            <person name="Rokhsar D.S."/>
        </authorList>
    </citation>
    <scope>NUCLEOTIDE SEQUENCE</scope>
    <source>
        <strain evidence="17">I ESC-2004</strain>
    </source>
</reference>
<feature type="compositionally biased region" description="Low complexity" evidence="13">
    <location>
        <begin position="1205"/>
        <end position="1214"/>
    </location>
</feature>
<dbReference type="PROSITE" id="PS51569">
    <property type="entry name" value="DOT1"/>
    <property type="match status" value="1"/>
</dbReference>
<dbReference type="EnsemblMetazoa" id="CapteT225868">
    <property type="protein sequence ID" value="CapteP225868"/>
    <property type="gene ID" value="CapteG225868"/>
</dbReference>
<feature type="coiled-coil region" evidence="12">
    <location>
        <begin position="565"/>
        <end position="592"/>
    </location>
</feature>
<reference evidence="16" key="3">
    <citation type="submission" date="2015-06" db="UniProtKB">
        <authorList>
            <consortium name="EnsemblMetazoa"/>
        </authorList>
    </citation>
    <scope>IDENTIFICATION</scope>
</reference>
<feature type="compositionally biased region" description="Basic and acidic residues" evidence="13">
    <location>
        <begin position="941"/>
        <end position="965"/>
    </location>
</feature>
<dbReference type="InterPro" id="IPR025789">
    <property type="entry name" value="DOT1_dom"/>
</dbReference>
<keyword evidence="5 11" id="KW-0808">Transferase</keyword>
<feature type="domain" description="DOT1" evidence="14">
    <location>
        <begin position="1"/>
        <end position="314"/>
    </location>
</feature>
<gene>
    <name evidence="15" type="ORF">CAPTEDRAFT_225868</name>
</gene>
<feature type="compositionally biased region" description="Polar residues" evidence="13">
    <location>
        <begin position="335"/>
        <end position="350"/>
    </location>
</feature>
<feature type="compositionally biased region" description="Basic residues" evidence="13">
    <location>
        <begin position="430"/>
        <end position="448"/>
    </location>
</feature>
<dbReference type="GO" id="GO:0140956">
    <property type="term" value="F:histone H3K79 trimethyltransferase activity"/>
    <property type="evidence" value="ECO:0007669"/>
    <property type="project" value="UniProtKB-EC"/>
</dbReference>
<keyword evidence="8 11" id="KW-0539">Nucleus</keyword>